<dbReference type="EMBL" id="CM026421">
    <property type="protein sequence ID" value="KAG0592650.1"/>
    <property type="molecule type" value="Genomic_DNA"/>
</dbReference>
<sequence>MIGCELNWWQSGRSLSRMRESGGVLGAPEDGKDGPKAAQPARKWGTALREPIKTLQYTVIKLEVELRDGRLAALTDRMWARQHVHDVTSN</sequence>
<reference evidence="2" key="1">
    <citation type="submission" date="2020-06" db="EMBL/GenBank/DDBJ databases">
        <title>WGS assembly of Ceratodon purpureus strain R40.</title>
        <authorList>
            <person name="Carey S.B."/>
            <person name="Jenkins J."/>
            <person name="Shu S."/>
            <person name="Lovell J.T."/>
            <person name="Sreedasyam A."/>
            <person name="Maumus F."/>
            <person name="Tiley G.P."/>
            <person name="Fernandez-Pozo N."/>
            <person name="Barry K."/>
            <person name="Chen C."/>
            <person name="Wang M."/>
            <person name="Lipzen A."/>
            <person name="Daum C."/>
            <person name="Saski C.A."/>
            <person name="Payton A.C."/>
            <person name="Mcbreen J.C."/>
            <person name="Conrad R.E."/>
            <person name="Kollar L.M."/>
            <person name="Olsson S."/>
            <person name="Huttunen S."/>
            <person name="Landis J.B."/>
            <person name="Wickett N.J."/>
            <person name="Johnson M.G."/>
            <person name="Rensing S.A."/>
            <person name="Grimwood J."/>
            <person name="Schmutz J."/>
            <person name="Mcdaniel S.F."/>
        </authorList>
    </citation>
    <scope>NUCLEOTIDE SEQUENCE</scope>
    <source>
        <strain evidence="2">R40</strain>
    </source>
</reference>
<comment type="caution">
    <text evidence="2">The sequence shown here is derived from an EMBL/GenBank/DDBJ whole genome shotgun (WGS) entry which is preliminary data.</text>
</comment>
<evidence type="ECO:0000256" key="1">
    <source>
        <dbReference type="SAM" id="MobiDB-lite"/>
    </source>
</evidence>
<gene>
    <name evidence="2" type="ORF">KC19_1G270000</name>
</gene>
<dbReference type="Proteomes" id="UP000822688">
    <property type="component" value="Chromosome 1"/>
</dbReference>
<accession>A0A8T0J9Q9</accession>
<feature type="region of interest" description="Disordered" evidence="1">
    <location>
        <begin position="19"/>
        <end position="44"/>
    </location>
</feature>
<protein>
    <submittedName>
        <fullName evidence="2">Uncharacterized protein</fullName>
    </submittedName>
</protein>
<dbReference type="AlphaFoldDB" id="A0A8T0J9Q9"/>
<proteinExistence type="predicted"/>
<evidence type="ECO:0000313" key="2">
    <source>
        <dbReference type="EMBL" id="KAG0592650.1"/>
    </source>
</evidence>
<name>A0A8T0J9Q9_CERPU</name>
<evidence type="ECO:0000313" key="3">
    <source>
        <dbReference type="Proteomes" id="UP000822688"/>
    </source>
</evidence>
<keyword evidence="3" id="KW-1185">Reference proteome</keyword>
<organism evidence="2 3">
    <name type="scientific">Ceratodon purpureus</name>
    <name type="common">Fire moss</name>
    <name type="synonym">Dicranum purpureum</name>
    <dbReference type="NCBI Taxonomy" id="3225"/>
    <lineage>
        <taxon>Eukaryota</taxon>
        <taxon>Viridiplantae</taxon>
        <taxon>Streptophyta</taxon>
        <taxon>Embryophyta</taxon>
        <taxon>Bryophyta</taxon>
        <taxon>Bryophytina</taxon>
        <taxon>Bryopsida</taxon>
        <taxon>Dicranidae</taxon>
        <taxon>Pseudoditrichales</taxon>
        <taxon>Ditrichaceae</taxon>
        <taxon>Ceratodon</taxon>
    </lineage>
</organism>